<keyword evidence="1" id="KW-0472">Membrane</keyword>
<evidence type="ECO:0008006" key="4">
    <source>
        <dbReference type="Google" id="ProtNLM"/>
    </source>
</evidence>
<dbReference type="Pfam" id="PF04654">
    <property type="entry name" value="DUF599"/>
    <property type="match status" value="1"/>
</dbReference>
<protein>
    <recommendedName>
        <fullName evidence="4">DUF599 domain-containing protein</fullName>
    </recommendedName>
</protein>
<sequence length="165" mass="18274">MSSTLLASTAITLCSLVGMLMTQSSPSSSLTLVVNQKHFSLKSFLILSCFLVAFLMNIQSVRFYNHASILINARRSPLLTPEYVADVVNRASYFWSVGLRAFYFSFPLFLWIFGAVPMFLCCVGLVCMLRLLDVMFHGMVAAEEADEFVGDGRGERALSSSQMPS</sequence>
<evidence type="ECO:0000313" key="2">
    <source>
        <dbReference type="EMBL" id="ONK64228.1"/>
    </source>
</evidence>
<keyword evidence="3" id="KW-1185">Reference proteome</keyword>
<dbReference type="InterPro" id="IPR006747">
    <property type="entry name" value="DUF599"/>
</dbReference>
<accession>A0A5P1EEA9</accession>
<feature type="transmembrane region" description="Helical" evidence="1">
    <location>
        <begin position="108"/>
        <end position="132"/>
    </location>
</feature>
<feature type="transmembrane region" description="Helical" evidence="1">
    <location>
        <begin position="39"/>
        <end position="58"/>
    </location>
</feature>
<dbReference type="Gramene" id="ONK64228">
    <property type="protein sequence ID" value="ONK64228"/>
    <property type="gene ID" value="A4U43_C07F23460"/>
</dbReference>
<keyword evidence="1" id="KW-1133">Transmembrane helix</keyword>
<keyword evidence="1" id="KW-0812">Transmembrane</keyword>
<gene>
    <name evidence="2" type="ORF">A4U43_C07F23460</name>
</gene>
<dbReference type="Proteomes" id="UP000243459">
    <property type="component" value="Chromosome 7"/>
</dbReference>
<dbReference type="EMBL" id="CM007387">
    <property type="protein sequence ID" value="ONK64228.1"/>
    <property type="molecule type" value="Genomic_DNA"/>
</dbReference>
<dbReference type="PANTHER" id="PTHR31168">
    <property type="entry name" value="OS02G0292800 PROTEIN"/>
    <property type="match status" value="1"/>
</dbReference>
<name>A0A5P1EEA9_ASPOF</name>
<organism evidence="2 3">
    <name type="scientific">Asparagus officinalis</name>
    <name type="common">Garden asparagus</name>
    <dbReference type="NCBI Taxonomy" id="4686"/>
    <lineage>
        <taxon>Eukaryota</taxon>
        <taxon>Viridiplantae</taxon>
        <taxon>Streptophyta</taxon>
        <taxon>Embryophyta</taxon>
        <taxon>Tracheophyta</taxon>
        <taxon>Spermatophyta</taxon>
        <taxon>Magnoliopsida</taxon>
        <taxon>Liliopsida</taxon>
        <taxon>Asparagales</taxon>
        <taxon>Asparagaceae</taxon>
        <taxon>Asparagoideae</taxon>
        <taxon>Asparagus</taxon>
    </lineage>
</organism>
<proteinExistence type="predicted"/>
<dbReference type="OMA" id="VCCCIMS"/>
<dbReference type="AlphaFoldDB" id="A0A5P1EEA9"/>
<evidence type="ECO:0000313" key="3">
    <source>
        <dbReference type="Proteomes" id="UP000243459"/>
    </source>
</evidence>
<reference evidence="3" key="1">
    <citation type="journal article" date="2017" name="Nat. Commun.">
        <title>The asparagus genome sheds light on the origin and evolution of a young Y chromosome.</title>
        <authorList>
            <person name="Harkess A."/>
            <person name="Zhou J."/>
            <person name="Xu C."/>
            <person name="Bowers J.E."/>
            <person name="Van der Hulst R."/>
            <person name="Ayyampalayam S."/>
            <person name="Mercati F."/>
            <person name="Riccardi P."/>
            <person name="McKain M.R."/>
            <person name="Kakrana A."/>
            <person name="Tang H."/>
            <person name="Ray J."/>
            <person name="Groenendijk J."/>
            <person name="Arikit S."/>
            <person name="Mathioni S.M."/>
            <person name="Nakano M."/>
            <person name="Shan H."/>
            <person name="Telgmann-Rauber A."/>
            <person name="Kanno A."/>
            <person name="Yue Z."/>
            <person name="Chen H."/>
            <person name="Li W."/>
            <person name="Chen Y."/>
            <person name="Xu X."/>
            <person name="Zhang Y."/>
            <person name="Luo S."/>
            <person name="Chen H."/>
            <person name="Gao J."/>
            <person name="Mao Z."/>
            <person name="Pires J.C."/>
            <person name="Luo M."/>
            <person name="Kudrna D."/>
            <person name="Wing R.A."/>
            <person name="Meyers B.C."/>
            <person name="Yi K."/>
            <person name="Kong H."/>
            <person name="Lavrijsen P."/>
            <person name="Sunseri F."/>
            <person name="Falavigna A."/>
            <person name="Ye Y."/>
            <person name="Leebens-Mack J.H."/>
            <person name="Chen G."/>
        </authorList>
    </citation>
    <scope>NUCLEOTIDE SEQUENCE [LARGE SCALE GENOMIC DNA]</scope>
    <source>
        <strain evidence="3">cv. DH0086</strain>
    </source>
</reference>
<dbReference type="PANTHER" id="PTHR31168:SF1">
    <property type="entry name" value="DUF599 FAMILY PROTEIN"/>
    <property type="match status" value="1"/>
</dbReference>
<evidence type="ECO:0000256" key="1">
    <source>
        <dbReference type="SAM" id="Phobius"/>
    </source>
</evidence>